<keyword evidence="9" id="KW-1185">Reference proteome</keyword>
<evidence type="ECO:0000313" key="9">
    <source>
        <dbReference type="Proteomes" id="UP000694844"/>
    </source>
</evidence>
<keyword evidence="2 7" id="KW-0812">Transmembrane</keyword>
<protein>
    <submittedName>
        <fullName evidence="10">Uncharacterized protein LOC111118218</fullName>
    </submittedName>
</protein>
<dbReference type="Pfam" id="PF01094">
    <property type="entry name" value="ANF_receptor"/>
    <property type="match status" value="2"/>
</dbReference>
<evidence type="ECO:0000256" key="2">
    <source>
        <dbReference type="ARBA" id="ARBA00022692"/>
    </source>
</evidence>
<name>A0A8B8CFD6_CRAVI</name>
<dbReference type="Gene3D" id="3.40.50.2300">
    <property type="match status" value="4"/>
</dbReference>
<evidence type="ECO:0000256" key="5">
    <source>
        <dbReference type="ARBA" id="ARBA00023170"/>
    </source>
</evidence>
<proteinExistence type="predicted"/>
<gene>
    <name evidence="10" type="primary">LOC111118218</name>
</gene>
<dbReference type="InterPro" id="IPR000337">
    <property type="entry name" value="GPCR_3"/>
</dbReference>
<evidence type="ECO:0000256" key="4">
    <source>
        <dbReference type="ARBA" id="ARBA00023136"/>
    </source>
</evidence>
<dbReference type="OrthoDB" id="6143034at2759"/>
<evidence type="ECO:0000256" key="1">
    <source>
        <dbReference type="ARBA" id="ARBA00004141"/>
    </source>
</evidence>
<dbReference type="AlphaFoldDB" id="A0A8B8CFD6"/>
<dbReference type="PANTHER" id="PTHR24060">
    <property type="entry name" value="METABOTROPIC GLUTAMATE RECEPTOR"/>
    <property type="match status" value="1"/>
</dbReference>
<dbReference type="InterPro" id="IPR050726">
    <property type="entry name" value="mGluR"/>
</dbReference>
<dbReference type="KEGG" id="cvn:111118218"/>
<comment type="subcellular location">
    <subcellularLocation>
        <location evidence="1">Membrane</location>
        <topology evidence="1">Multi-pass membrane protein</topology>
    </subcellularLocation>
</comment>
<accession>A0A8B8CFD6</accession>
<keyword evidence="4 7" id="KW-0472">Membrane</keyword>
<dbReference type="InterPro" id="IPR028082">
    <property type="entry name" value="Peripla_BP_I"/>
</dbReference>
<evidence type="ECO:0000256" key="6">
    <source>
        <dbReference type="ARBA" id="ARBA00023180"/>
    </source>
</evidence>
<dbReference type="GeneID" id="111118218"/>
<evidence type="ECO:0000256" key="7">
    <source>
        <dbReference type="SAM" id="Phobius"/>
    </source>
</evidence>
<evidence type="ECO:0000313" key="10">
    <source>
        <dbReference type="RefSeq" id="XP_022313266.1"/>
    </source>
</evidence>
<feature type="domain" description="Receptor ligand binding region" evidence="8">
    <location>
        <begin position="67"/>
        <end position="432"/>
    </location>
</feature>
<dbReference type="InterPro" id="IPR001828">
    <property type="entry name" value="ANF_lig-bd_rcpt"/>
</dbReference>
<dbReference type="PRINTS" id="PR00248">
    <property type="entry name" value="GPCRMGR"/>
</dbReference>
<reference evidence="10" key="1">
    <citation type="submission" date="2025-08" db="UniProtKB">
        <authorList>
            <consortium name="RefSeq"/>
        </authorList>
    </citation>
    <scope>IDENTIFICATION</scope>
    <source>
        <tissue evidence="10">Whole sample</tissue>
    </source>
</reference>
<keyword evidence="5" id="KW-0675">Receptor</keyword>
<keyword evidence="6" id="KW-0325">Glycoprotein</keyword>
<dbReference type="GO" id="GO:0016020">
    <property type="term" value="C:membrane"/>
    <property type="evidence" value="ECO:0007669"/>
    <property type="project" value="UniProtKB-SubCell"/>
</dbReference>
<evidence type="ECO:0000256" key="3">
    <source>
        <dbReference type="ARBA" id="ARBA00022989"/>
    </source>
</evidence>
<dbReference type="SUPFAM" id="SSF53822">
    <property type="entry name" value="Periplasmic binding protein-like I"/>
    <property type="match status" value="2"/>
</dbReference>
<dbReference type="Proteomes" id="UP000694844">
    <property type="component" value="Chromosome 2"/>
</dbReference>
<organism evidence="9 10">
    <name type="scientific">Crassostrea virginica</name>
    <name type="common">Eastern oyster</name>
    <dbReference type="NCBI Taxonomy" id="6565"/>
    <lineage>
        <taxon>Eukaryota</taxon>
        <taxon>Metazoa</taxon>
        <taxon>Spiralia</taxon>
        <taxon>Lophotrochozoa</taxon>
        <taxon>Mollusca</taxon>
        <taxon>Bivalvia</taxon>
        <taxon>Autobranchia</taxon>
        <taxon>Pteriomorphia</taxon>
        <taxon>Ostreida</taxon>
        <taxon>Ostreoidea</taxon>
        <taxon>Ostreidae</taxon>
        <taxon>Crassostrea</taxon>
    </lineage>
</organism>
<evidence type="ECO:0000259" key="8">
    <source>
        <dbReference type="Pfam" id="PF01094"/>
    </source>
</evidence>
<keyword evidence="3 7" id="KW-1133">Transmembrane helix</keyword>
<dbReference type="RefSeq" id="XP_022313266.1">
    <property type="nucleotide sequence ID" value="XM_022457558.1"/>
</dbReference>
<sequence length="1133" mass="126736">MAYIKDIEINMDALLCCLILIIVFIPSAKTQDTAVLQGDFYLAGLFQIFSDEHCTQEVDVISVRNFEAVKWTIKTLNKANYIPGLTLGLEGFPTCNVHGRALEHVTRIINRKLHNTSDTRLTPIIGLIGPEYSQEAIDTSTYISSFGENNLLLQTLFSATASSLSDGTKYQNLLRVIPEDRKQTSVIVSLMESLAWNYIGVVYENNSYGVGNYLELKKLANTRDICIAFESALSIKNGIVSSEQMKTAIQSLIFHSESRIVGLVVFASTKTAEILLNIADNLKFRLGMIFSEGSSDIGTTTLESFSIAKGAFYSSPPWLHFESFKVHWKSILTNKTIFNEEAASNPWLANVVSKFVSCNAHNESCSARENSMNFNVYEGYAILATMLNAKILKDLHRDSCGGQNGMCSEMNNTLKNSAYKLIKRGRRTHVSGENIPNDLNLPIAIQYTDMVDARVNGNKPEYEVYHFRDCVERVGEACLELVGEYNNETLHLKTELLRSYNEDGDGLAWPNILQAQCEEKKRCKSCQNVDLPSEIIFKKGDLYVAAVVPVYDKDTNDPLKCGDIRKANGWEVVEGIRFAVETANEKLGIFTNFFGSKKIGYIILNSCNQPLLIQSKLMKLFKESLKLTDGSQYSDIRKKILGFVGAYGSSISKAVASILQEYNFPQISYASTAAVLSNRTVYKYFLRTCTPDDKQALAMLNIVKTLNSSFIQIVYSEGTYGEGGRDAIVQNANKFKICIANKIEVKENHYQKIKDNLNKNPSATVVLLFLKSHVVRDVMTELHKTIKPWRYLFIGSEAFGTRMDVLADNPNLKGTITLSLQMKPLTGNSKFESYLYNRLNSIDTDINPWTKHYFEQKKSCYLAGSFDKHSGSKCSDIAEEYNDKDYQPELWTSFAINAMFALLQGSEKAFIELCGHESPSLCNRYTDKTEIEIVLEKIKAIKMVIDEKTTNSRVFDENGDGNIGYKIYQVQGSAADASTLTFVEIGRYTLDENGYSIHGKLIRDPFKMLPSECPNSVECQKCNQQISMETNSPTSKEDDGGSMVPIILGAVLGISVLALVVVSVVLCMVCRGCNRSNESLYLSPHFTNGHHPNAETEDSGYFANPLQAEGEHPQHIDMYPVRHYARQDANPNL</sequence>
<dbReference type="CDD" id="cd06350">
    <property type="entry name" value="PBP1_GPCR_family_C-like"/>
    <property type="match status" value="1"/>
</dbReference>
<dbReference type="GO" id="GO:0004930">
    <property type="term" value="F:G protein-coupled receptor activity"/>
    <property type="evidence" value="ECO:0007669"/>
    <property type="project" value="InterPro"/>
</dbReference>
<feature type="transmembrane region" description="Helical" evidence="7">
    <location>
        <begin position="1043"/>
        <end position="1069"/>
    </location>
</feature>
<feature type="domain" description="Receptor ligand binding region" evidence="8">
    <location>
        <begin position="576"/>
        <end position="973"/>
    </location>
</feature>